<evidence type="ECO:0000313" key="1">
    <source>
        <dbReference type="EMBL" id="KZP10936.1"/>
    </source>
</evidence>
<organism evidence="1 2">
    <name type="scientific">Athelia psychrophila</name>
    <dbReference type="NCBI Taxonomy" id="1759441"/>
    <lineage>
        <taxon>Eukaryota</taxon>
        <taxon>Fungi</taxon>
        <taxon>Dikarya</taxon>
        <taxon>Basidiomycota</taxon>
        <taxon>Agaricomycotina</taxon>
        <taxon>Agaricomycetes</taxon>
        <taxon>Agaricomycetidae</taxon>
        <taxon>Atheliales</taxon>
        <taxon>Atheliaceae</taxon>
        <taxon>Athelia</taxon>
    </lineage>
</organism>
<dbReference type="OrthoDB" id="3040823at2759"/>
<protein>
    <submittedName>
        <fullName evidence="1">Uncharacterized protein</fullName>
    </submittedName>
</protein>
<gene>
    <name evidence="1" type="ORF">FIBSPDRAFT_872091</name>
</gene>
<dbReference type="Proteomes" id="UP000076532">
    <property type="component" value="Unassembled WGS sequence"/>
</dbReference>
<evidence type="ECO:0000313" key="2">
    <source>
        <dbReference type="Proteomes" id="UP000076532"/>
    </source>
</evidence>
<dbReference type="EMBL" id="KV417671">
    <property type="protein sequence ID" value="KZP10936.1"/>
    <property type="molecule type" value="Genomic_DNA"/>
</dbReference>
<reference evidence="1 2" key="1">
    <citation type="journal article" date="2016" name="Mol. Biol. Evol.">
        <title>Comparative Genomics of Early-Diverging Mushroom-Forming Fungi Provides Insights into the Origins of Lignocellulose Decay Capabilities.</title>
        <authorList>
            <person name="Nagy L.G."/>
            <person name="Riley R."/>
            <person name="Tritt A."/>
            <person name="Adam C."/>
            <person name="Daum C."/>
            <person name="Floudas D."/>
            <person name="Sun H."/>
            <person name="Yadav J.S."/>
            <person name="Pangilinan J."/>
            <person name="Larsson K.H."/>
            <person name="Matsuura K."/>
            <person name="Barry K."/>
            <person name="Labutti K."/>
            <person name="Kuo R."/>
            <person name="Ohm R.A."/>
            <person name="Bhattacharya S.S."/>
            <person name="Shirouzu T."/>
            <person name="Yoshinaga Y."/>
            <person name="Martin F.M."/>
            <person name="Grigoriev I.V."/>
            <person name="Hibbett D.S."/>
        </authorList>
    </citation>
    <scope>NUCLEOTIDE SEQUENCE [LARGE SCALE GENOMIC DNA]</scope>
    <source>
        <strain evidence="1 2">CBS 109695</strain>
    </source>
</reference>
<name>A0A165ZUA6_9AGAM</name>
<sequence length="52" mass="5592">MAAPQISHLNTIIYCFAYIRNSLKSKCADGVAWVSEAVKAGLLLAFVNASPH</sequence>
<accession>A0A165ZUA6</accession>
<dbReference type="AlphaFoldDB" id="A0A165ZUA6"/>
<proteinExistence type="predicted"/>
<keyword evidence="2" id="KW-1185">Reference proteome</keyword>